<dbReference type="AlphaFoldDB" id="A0A6I4MLK3"/>
<dbReference type="PANTHER" id="PTHR23026:SF90">
    <property type="entry name" value="IODOTYROSINE DEIODINASE 1"/>
    <property type="match status" value="1"/>
</dbReference>
<evidence type="ECO:0000259" key="5">
    <source>
        <dbReference type="Pfam" id="PF00881"/>
    </source>
</evidence>
<dbReference type="Gene3D" id="3.40.109.10">
    <property type="entry name" value="NADH Oxidase"/>
    <property type="match status" value="1"/>
</dbReference>
<dbReference type="SUPFAM" id="SSF55469">
    <property type="entry name" value="FMN-dependent nitroreductase-like"/>
    <property type="match status" value="1"/>
</dbReference>
<dbReference type="Proteomes" id="UP000462055">
    <property type="component" value="Unassembled WGS sequence"/>
</dbReference>
<feature type="domain" description="Nitroreductase" evidence="5">
    <location>
        <begin position="23"/>
        <end position="195"/>
    </location>
</feature>
<evidence type="ECO:0000256" key="1">
    <source>
        <dbReference type="ARBA" id="ARBA00022630"/>
    </source>
</evidence>
<accession>A0A6I4MLK3</accession>
<dbReference type="Pfam" id="PF00881">
    <property type="entry name" value="Nitroreductase"/>
    <property type="match status" value="1"/>
</dbReference>
<sequence>MSSDLSGRPLADDTVGLLEGLTSTRAIRRYRDEAVPPQVLRDILFAATRAPSGSNRQPFRFLVLVDGPRAREARRLIGESARRIWAAKEQQDGYGRGSGTDAGSPKSRMARAMREYVEGFESVPVVVLACLVRYRAPHPTEGGSVYPACQNLLLAARALGYGGVMTGFHRPVEPELRELLEIPDETLIAATITLGRPAGAHGPVRRRPLQELVFTDRWGESPDWAVDPPGARHTAAGPRRPQ</sequence>
<dbReference type="GO" id="GO:0016491">
    <property type="term" value="F:oxidoreductase activity"/>
    <property type="evidence" value="ECO:0007669"/>
    <property type="project" value="UniProtKB-KW"/>
</dbReference>
<dbReference type="EMBL" id="WBMS02000020">
    <property type="protein sequence ID" value="MWA03599.1"/>
    <property type="molecule type" value="Genomic_DNA"/>
</dbReference>
<feature type="region of interest" description="Disordered" evidence="4">
    <location>
        <begin position="220"/>
        <end position="242"/>
    </location>
</feature>
<protein>
    <submittedName>
        <fullName evidence="6">Nitroreductase</fullName>
    </submittedName>
</protein>
<name>A0A6I4MLK3_9ACTN</name>
<gene>
    <name evidence="6" type="ORF">F8568_025085</name>
</gene>
<dbReference type="InterPro" id="IPR000415">
    <property type="entry name" value="Nitroreductase-like"/>
</dbReference>
<dbReference type="PANTHER" id="PTHR23026">
    <property type="entry name" value="NADPH NITROREDUCTASE"/>
    <property type="match status" value="1"/>
</dbReference>
<evidence type="ECO:0000256" key="4">
    <source>
        <dbReference type="SAM" id="MobiDB-lite"/>
    </source>
</evidence>
<evidence type="ECO:0000256" key="2">
    <source>
        <dbReference type="ARBA" id="ARBA00022643"/>
    </source>
</evidence>
<proteinExistence type="predicted"/>
<dbReference type="InterPro" id="IPR050627">
    <property type="entry name" value="Nitroreductase/BluB"/>
</dbReference>
<keyword evidence="7" id="KW-1185">Reference proteome</keyword>
<dbReference type="RefSeq" id="WP_151596135.1">
    <property type="nucleotide sequence ID" value="NZ_WBMS02000020.1"/>
</dbReference>
<reference evidence="6" key="1">
    <citation type="submission" date="2019-12" db="EMBL/GenBank/DDBJ databases">
        <title>Actinomadura physcomitrii sp. nov., a novel actinomycete isolated from moss [Physcomitrium sphaericum (Ludw) Fuernr].</title>
        <authorList>
            <person name="Zhuang X."/>
        </authorList>
    </citation>
    <scope>NUCLEOTIDE SEQUENCE [LARGE SCALE GENOMIC DNA]</scope>
    <source>
        <strain evidence="6">LD22</strain>
    </source>
</reference>
<keyword evidence="2" id="KW-0288">FMN</keyword>
<keyword evidence="1" id="KW-0285">Flavoprotein</keyword>
<comment type="caution">
    <text evidence="6">The sequence shown here is derived from an EMBL/GenBank/DDBJ whole genome shotgun (WGS) entry which is preliminary data.</text>
</comment>
<organism evidence="6 7">
    <name type="scientific">Actinomadura physcomitrii</name>
    <dbReference type="NCBI Taxonomy" id="2650748"/>
    <lineage>
        <taxon>Bacteria</taxon>
        <taxon>Bacillati</taxon>
        <taxon>Actinomycetota</taxon>
        <taxon>Actinomycetes</taxon>
        <taxon>Streptosporangiales</taxon>
        <taxon>Thermomonosporaceae</taxon>
        <taxon>Actinomadura</taxon>
    </lineage>
</organism>
<dbReference type="InterPro" id="IPR029479">
    <property type="entry name" value="Nitroreductase"/>
</dbReference>
<evidence type="ECO:0000313" key="7">
    <source>
        <dbReference type="Proteomes" id="UP000462055"/>
    </source>
</evidence>
<keyword evidence="3" id="KW-0560">Oxidoreductase</keyword>
<evidence type="ECO:0000256" key="3">
    <source>
        <dbReference type="ARBA" id="ARBA00023002"/>
    </source>
</evidence>
<evidence type="ECO:0000313" key="6">
    <source>
        <dbReference type="EMBL" id="MWA03599.1"/>
    </source>
</evidence>